<evidence type="ECO:0000259" key="3">
    <source>
        <dbReference type="Pfam" id="PF22788"/>
    </source>
</evidence>
<evidence type="ECO:0000256" key="2">
    <source>
        <dbReference type="SAM" id="MobiDB-lite"/>
    </source>
</evidence>
<protein>
    <recommendedName>
        <fullName evidence="3">COP9 signalosome complex subunit 3 N-terminal helical repeats domain-containing protein</fullName>
    </recommendedName>
</protein>
<sequence>MVYIGDQPSAASYGHCATVLIPAIEQLDQTTPDVNIEAARTLTQFLSPGLADPSSKSDITVEDIIKYYYFAGLAYIAQVNYCRAKEYLTLCLVVPTIEIHPLQSIAYNKVSLVNLILEGQAFCIPKLCSSELLIVGPQSACHSLFCRKYPDLDSQQLRTILATHRASFIHSGDLELAQIAVGSVERHLLKKMARIYTCVPMSTLATALAKPQTEVSYATIAHILESLQCEGSAAIRIENRPQQCPVVHFLPSNINAMNQQAVLGHEIQRATRLLAEVKQIASQLRQPSASQTPTQPPNNASTHQTNPEQLADLDGVGPPSSEPLQRVDIVWLDSEDN</sequence>
<dbReference type="InterPro" id="IPR055089">
    <property type="entry name" value="COP9_N"/>
</dbReference>
<keyword evidence="1" id="KW-0963">Cytoplasm</keyword>
<name>A0A4Q0A351_9FUNG</name>
<feature type="region of interest" description="Disordered" evidence="2">
    <location>
        <begin position="282"/>
        <end position="337"/>
    </location>
</feature>
<dbReference type="Proteomes" id="UP000268162">
    <property type="component" value="Unassembled WGS sequence"/>
</dbReference>
<dbReference type="PANTHER" id="PTHR10758:SF1">
    <property type="entry name" value="COP9 SIGNALOSOME COMPLEX SUBUNIT 3"/>
    <property type="match status" value="1"/>
</dbReference>
<dbReference type="InterPro" id="IPR050756">
    <property type="entry name" value="CSN3"/>
</dbReference>
<gene>
    <name evidence="4" type="ORF">BJ085DRAFT_31484</name>
</gene>
<evidence type="ECO:0000313" key="4">
    <source>
        <dbReference type="EMBL" id="RKP40001.1"/>
    </source>
</evidence>
<proteinExistence type="predicted"/>
<feature type="domain" description="COP9 signalosome complex subunit 3 N-terminal helical repeats" evidence="3">
    <location>
        <begin position="18"/>
        <end position="130"/>
    </location>
</feature>
<dbReference type="PANTHER" id="PTHR10758">
    <property type="entry name" value="26S PROTEASOME NON-ATPASE REGULATORY SUBUNIT 3/COP9 SIGNALOSOME COMPLEX SUBUNIT 3"/>
    <property type="match status" value="1"/>
</dbReference>
<dbReference type="AlphaFoldDB" id="A0A4Q0A351"/>
<dbReference type="Pfam" id="PF22788">
    <property type="entry name" value="COP9_hel_rpt"/>
    <property type="match status" value="1"/>
</dbReference>
<dbReference type="GO" id="GO:0008180">
    <property type="term" value="C:COP9 signalosome"/>
    <property type="evidence" value="ECO:0007669"/>
    <property type="project" value="TreeGrafter"/>
</dbReference>
<feature type="compositionally biased region" description="Polar residues" evidence="2">
    <location>
        <begin position="298"/>
        <end position="308"/>
    </location>
</feature>
<organism evidence="4 5">
    <name type="scientific">Dimargaris cristalligena</name>
    <dbReference type="NCBI Taxonomy" id="215637"/>
    <lineage>
        <taxon>Eukaryota</taxon>
        <taxon>Fungi</taxon>
        <taxon>Fungi incertae sedis</taxon>
        <taxon>Zoopagomycota</taxon>
        <taxon>Kickxellomycotina</taxon>
        <taxon>Dimargaritomycetes</taxon>
        <taxon>Dimargaritales</taxon>
        <taxon>Dimargaritaceae</taxon>
        <taxon>Dimargaris</taxon>
    </lineage>
</organism>
<accession>A0A4Q0A351</accession>
<reference evidence="5" key="1">
    <citation type="journal article" date="2018" name="Nat. Microbiol.">
        <title>Leveraging single-cell genomics to expand the fungal tree of life.</title>
        <authorList>
            <person name="Ahrendt S.R."/>
            <person name="Quandt C.A."/>
            <person name="Ciobanu D."/>
            <person name="Clum A."/>
            <person name="Salamov A."/>
            <person name="Andreopoulos B."/>
            <person name="Cheng J.F."/>
            <person name="Woyke T."/>
            <person name="Pelin A."/>
            <person name="Henrissat B."/>
            <person name="Reynolds N.K."/>
            <person name="Benny G.L."/>
            <person name="Smith M.E."/>
            <person name="James T.Y."/>
            <person name="Grigoriev I.V."/>
        </authorList>
    </citation>
    <scope>NUCLEOTIDE SEQUENCE [LARGE SCALE GENOMIC DNA]</scope>
    <source>
        <strain evidence="5">RSA 468</strain>
    </source>
</reference>
<dbReference type="EMBL" id="ML002231">
    <property type="protein sequence ID" value="RKP40001.1"/>
    <property type="molecule type" value="Genomic_DNA"/>
</dbReference>
<evidence type="ECO:0000313" key="5">
    <source>
        <dbReference type="Proteomes" id="UP000268162"/>
    </source>
</evidence>
<keyword evidence="5" id="KW-1185">Reference proteome</keyword>
<dbReference type="STRING" id="215637.A0A4Q0A351"/>
<dbReference type="GO" id="GO:0006511">
    <property type="term" value="P:ubiquitin-dependent protein catabolic process"/>
    <property type="evidence" value="ECO:0007669"/>
    <property type="project" value="TreeGrafter"/>
</dbReference>
<evidence type="ECO:0000256" key="1">
    <source>
        <dbReference type="ARBA" id="ARBA00022490"/>
    </source>
</evidence>